<protein>
    <submittedName>
        <fullName evidence="2">Uncharacterized protein</fullName>
    </submittedName>
</protein>
<keyword evidence="1" id="KW-0472">Membrane</keyword>
<dbReference type="VEuPathDB" id="FungiDB:MYCFIDRAFT_209112"/>
<evidence type="ECO:0000256" key="1">
    <source>
        <dbReference type="SAM" id="Phobius"/>
    </source>
</evidence>
<sequence length="373" mass="41124">MLPPRSSAVVIIVLFALTISSVAGTWIIWIWNGGFQGFQDAMAASGLPDGVRAALEYSGVAFLDDYMRRCVFMTMPVVARVSKQALWGRPLILLSVVDLSSFEFVVLIEADRRGRQHGNSRMQTLWGSSPLAKITVQILLYLAIATPGRGSNEVKMTPSGHSSAQRILSGSAIISSLIHGAALCYVLFNPDMTLWDLHIPSLDEVRGVQGYSSTCLTFMKFDYVLSAAAILVIAYHVLAVQFPYHGLFLELVGLCCSYGVGEKAGALDPDPVESSSFKRAADVEALQPDENCVTSPLPRLMCLNKIARLGSAYMRRPWAMLPYIFADECTCSYVRRKSLRVEKPWLLCLESRNSEQQNSQGKILHCDYLSSTH</sequence>
<dbReference type="OrthoDB" id="16820at2759"/>
<dbReference type="HOGENOM" id="CLU_742120_0_0_1"/>
<feature type="transmembrane region" description="Helical" evidence="1">
    <location>
        <begin position="7"/>
        <end position="31"/>
    </location>
</feature>
<dbReference type="AlphaFoldDB" id="M3AK33"/>
<name>M3AK33_PSEFD</name>
<organism evidence="2 3">
    <name type="scientific">Pseudocercospora fijiensis (strain CIRAD86)</name>
    <name type="common">Black leaf streak disease fungus</name>
    <name type="synonym">Mycosphaerella fijiensis</name>
    <dbReference type="NCBI Taxonomy" id="383855"/>
    <lineage>
        <taxon>Eukaryota</taxon>
        <taxon>Fungi</taxon>
        <taxon>Dikarya</taxon>
        <taxon>Ascomycota</taxon>
        <taxon>Pezizomycotina</taxon>
        <taxon>Dothideomycetes</taxon>
        <taxon>Dothideomycetidae</taxon>
        <taxon>Mycosphaerellales</taxon>
        <taxon>Mycosphaerellaceae</taxon>
        <taxon>Pseudocercospora</taxon>
    </lineage>
</organism>
<keyword evidence="1" id="KW-1133">Transmembrane helix</keyword>
<evidence type="ECO:0000313" key="2">
    <source>
        <dbReference type="EMBL" id="EME77533.1"/>
    </source>
</evidence>
<feature type="transmembrane region" description="Helical" evidence="1">
    <location>
        <begin position="91"/>
        <end position="110"/>
    </location>
</feature>
<feature type="transmembrane region" description="Helical" evidence="1">
    <location>
        <begin position="223"/>
        <end position="244"/>
    </location>
</feature>
<evidence type="ECO:0000313" key="3">
    <source>
        <dbReference type="Proteomes" id="UP000016932"/>
    </source>
</evidence>
<dbReference type="RefSeq" id="XP_007931360.1">
    <property type="nucleotide sequence ID" value="XM_007933169.1"/>
</dbReference>
<accession>M3AK33</accession>
<dbReference type="KEGG" id="pfj:MYCFIDRAFT_209112"/>
<keyword evidence="3" id="KW-1185">Reference proteome</keyword>
<gene>
    <name evidence="2" type="ORF">MYCFIDRAFT_209112</name>
</gene>
<dbReference type="GeneID" id="19336745"/>
<reference evidence="2 3" key="1">
    <citation type="journal article" date="2012" name="PLoS Pathog.">
        <title>Diverse lifestyles and strategies of plant pathogenesis encoded in the genomes of eighteen Dothideomycetes fungi.</title>
        <authorList>
            <person name="Ohm R.A."/>
            <person name="Feau N."/>
            <person name="Henrissat B."/>
            <person name="Schoch C.L."/>
            <person name="Horwitz B.A."/>
            <person name="Barry K.W."/>
            <person name="Condon B.J."/>
            <person name="Copeland A.C."/>
            <person name="Dhillon B."/>
            <person name="Glaser F."/>
            <person name="Hesse C.N."/>
            <person name="Kosti I."/>
            <person name="LaButti K."/>
            <person name="Lindquist E.A."/>
            <person name="Lucas S."/>
            <person name="Salamov A.A."/>
            <person name="Bradshaw R.E."/>
            <person name="Ciuffetti L."/>
            <person name="Hamelin R.C."/>
            <person name="Kema G.H.J."/>
            <person name="Lawrence C."/>
            <person name="Scott J.A."/>
            <person name="Spatafora J.W."/>
            <person name="Turgeon B.G."/>
            <person name="de Wit P.J.G.M."/>
            <person name="Zhong S."/>
            <person name="Goodwin S.B."/>
            <person name="Grigoriev I.V."/>
        </authorList>
    </citation>
    <scope>NUCLEOTIDE SEQUENCE [LARGE SCALE GENOMIC DNA]</scope>
    <source>
        <strain evidence="2 3">CIRAD86</strain>
    </source>
</reference>
<dbReference type="EMBL" id="KB446564">
    <property type="protein sequence ID" value="EME77533.1"/>
    <property type="molecule type" value="Genomic_DNA"/>
</dbReference>
<proteinExistence type="predicted"/>
<feature type="transmembrane region" description="Helical" evidence="1">
    <location>
        <begin position="131"/>
        <end position="147"/>
    </location>
</feature>
<feature type="transmembrane region" description="Helical" evidence="1">
    <location>
        <begin position="167"/>
        <end position="188"/>
    </location>
</feature>
<dbReference type="Proteomes" id="UP000016932">
    <property type="component" value="Unassembled WGS sequence"/>
</dbReference>
<keyword evidence="1" id="KW-0812">Transmembrane</keyword>